<dbReference type="OrthoDB" id="341208at2"/>
<dbReference type="Gene3D" id="3.30.565.10">
    <property type="entry name" value="Histidine kinase-like ATPase, C-terminal domain"/>
    <property type="match status" value="1"/>
</dbReference>
<keyword evidence="11" id="KW-1185">Reference proteome</keyword>
<feature type="domain" description="Signal transduction histidine kinase subgroup 2 dimerisation and phosphoacceptor" evidence="9">
    <location>
        <begin position="375"/>
        <end position="449"/>
    </location>
</feature>
<dbReference type="Proteomes" id="UP000280346">
    <property type="component" value="Unassembled WGS sequence"/>
</dbReference>
<feature type="transmembrane region" description="Helical" evidence="8">
    <location>
        <begin position="291"/>
        <end position="313"/>
    </location>
</feature>
<dbReference type="GO" id="GO:0004673">
    <property type="term" value="F:protein histidine kinase activity"/>
    <property type="evidence" value="ECO:0007669"/>
    <property type="project" value="UniProtKB-EC"/>
</dbReference>
<dbReference type="CDD" id="cd18773">
    <property type="entry name" value="PDC1_HK_sensor"/>
    <property type="match status" value="1"/>
</dbReference>
<evidence type="ECO:0000256" key="3">
    <source>
        <dbReference type="ARBA" id="ARBA00022553"/>
    </source>
</evidence>
<dbReference type="EMBL" id="RZIJ01000006">
    <property type="protein sequence ID" value="RUQ72797.1"/>
    <property type="molecule type" value="Genomic_DNA"/>
</dbReference>
<keyword evidence="8" id="KW-1133">Transmembrane helix</keyword>
<keyword evidence="3" id="KW-0597">Phosphoprotein</keyword>
<evidence type="ECO:0000256" key="8">
    <source>
        <dbReference type="SAM" id="Phobius"/>
    </source>
</evidence>
<keyword evidence="8" id="KW-0472">Membrane</keyword>
<evidence type="ECO:0000256" key="2">
    <source>
        <dbReference type="ARBA" id="ARBA00012438"/>
    </source>
</evidence>
<evidence type="ECO:0000256" key="6">
    <source>
        <dbReference type="ARBA" id="ARBA00022777"/>
    </source>
</evidence>
<evidence type="ECO:0000256" key="5">
    <source>
        <dbReference type="ARBA" id="ARBA00022741"/>
    </source>
</evidence>
<gene>
    <name evidence="10" type="ORF">EJ913_09505</name>
</gene>
<evidence type="ECO:0000256" key="4">
    <source>
        <dbReference type="ARBA" id="ARBA00022679"/>
    </source>
</evidence>
<dbReference type="PANTHER" id="PTHR41523">
    <property type="entry name" value="TWO-COMPONENT SYSTEM SENSOR PROTEIN"/>
    <property type="match status" value="1"/>
</dbReference>
<dbReference type="Gene3D" id="3.30.450.20">
    <property type="entry name" value="PAS domain"/>
    <property type="match status" value="1"/>
</dbReference>
<evidence type="ECO:0000313" key="11">
    <source>
        <dbReference type="Proteomes" id="UP000280346"/>
    </source>
</evidence>
<comment type="caution">
    <text evidence="10">The sequence shown here is derived from an EMBL/GenBank/DDBJ whole genome shotgun (WGS) entry which is preliminary data.</text>
</comment>
<protein>
    <recommendedName>
        <fullName evidence="2">histidine kinase</fullName>
        <ecNumber evidence="2">2.7.13.3</ecNumber>
    </recommendedName>
</protein>
<reference evidence="10 11" key="1">
    <citation type="submission" date="2018-12" db="EMBL/GenBank/DDBJ databases">
        <authorList>
            <person name="Yang Y."/>
        </authorList>
    </citation>
    <scope>NUCLEOTIDE SEQUENCE [LARGE SCALE GENOMIC DNA]</scope>
    <source>
        <strain evidence="10 11">GSF71</strain>
    </source>
</reference>
<dbReference type="PANTHER" id="PTHR41523:SF8">
    <property type="entry name" value="ETHYLENE RESPONSE SENSOR PROTEIN"/>
    <property type="match status" value="1"/>
</dbReference>
<accession>A0A433JAF9</accession>
<evidence type="ECO:0000256" key="7">
    <source>
        <dbReference type="ARBA" id="ARBA00022840"/>
    </source>
</evidence>
<organism evidence="10 11">
    <name type="scientific">Azospirillum doebereinerae</name>
    <dbReference type="NCBI Taxonomy" id="92933"/>
    <lineage>
        <taxon>Bacteria</taxon>
        <taxon>Pseudomonadati</taxon>
        <taxon>Pseudomonadota</taxon>
        <taxon>Alphaproteobacteria</taxon>
        <taxon>Rhodospirillales</taxon>
        <taxon>Azospirillaceae</taxon>
        <taxon>Azospirillum</taxon>
    </lineage>
</organism>
<dbReference type="Pfam" id="PF07568">
    <property type="entry name" value="HisKA_2"/>
    <property type="match status" value="1"/>
</dbReference>
<keyword evidence="6 10" id="KW-0418">Kinase</keyword>
<feature type="transmembrane region" description="Helical" evidence="8">
    <location>
        <begin position="25"/>
        <end position="46"/>
    </location>
</feature>
<dbReference type="RefSeq" id="WP_126997138.1">
    <property type="nucleotide sequence ID" value="NZ_JAKOAR010000094.1"/>
</dbReference>
<keyword evidence="7" id="KW-0067">ATP-binding</keyword>
<dbReference type="GO" id="GO:0005524">
    <property type="term" value="F:ATP binding"/>
    <property type="evidence" value="ECO:0007669"/>
    <property type="project" value="UniProtKB-KW"/>
</dbReference>
<dbReference type="InterPro" id="IPR011495">
    <property type="entry name" value="Sig_transdc_His_kin_sub2_dim/P"/>
</dbReference>
<evidence type="ECO:0000259" key="9">
    <source>
        <dbReference type="Pfam" id="PF07568"/>
    </source>
</evidence>
<evidence type="ECO:0000313" key="10">
    <source>
        <dbReference type="EMBL" id="RUQ72797.1"/>
    </source>
</evidence>
<evidence type="ECO:0000256" key="1">
    <source>
        <dbReference type="ARBA" id="ARBA00000085"/>
    </source>
</evidence>
<keyword evidence="5" id="KW-0547">Nucleotide-binding</keyword>
<dbReference type="SUPFAM" id="SSF55874">
    <property type="entry name" value="ATPase domain of HSP90 chaperone/DNA topoisomerase II/histidine kinase"/>
    <property type="match status" value="1"/>
</dbReference>
<dbReference type="EC" id="2.7.13.3" evidence="2"/>
<sequence length="576" mass="61722">MKLSLSSNAWSPSLEAARWKISHGLFNMVVAVLASMALVAIGLITWNLSYQRRFAEAEMERTVHAFSVALDRQLLVTIATLESLAIGMADDPNSERAYRVAQEVKARHPQWSHVTLREAGGDLLFSTALPFGTPAPSPNPVDPLVAKTLATGQPQVSDLMYGPIAQAYVAAVLVPVPGKDGPSHVLIAVVTATKWEKLLQEEGVAAGWVAGIIDAAGVVVARTRAAERFVGKPAPRWVLDAIRQAPEGRAEGPALEGEPLSLVYSRSAVSGWTVAFAAPAAVFEEPLWRSLWLSIVVSGLMMVVAALFVLGYARRLSLSVTGLARVAEAMERPGADLPSVPASASAELALVYGSLHTASRHLRKTVEEHTTAMRELQHRVKNDLQAIMSLIALERFQTGCAGSCGILSELEGRIEVLRLVHSRLYDASQVGTVELGGYLQELCGHAIALYRRGRVEGITFEAKVDEVRVDHGTAVSLGLIANEFITNSAKHAFPGRAGTITLELWMGETSRAWLRLADDGVGMAANRTRSSGTKLIEMLADQVGAEPEWSVDAGTSLLLSFAVETPAEVKQAAVQG</sequence>
<dbReference type="AlphaFoldDB" id="A0A433JAF9"/>
<keyword evidence="8" id="KW-0812">Transmembrane</keyword>
<dbReference type="InterPro" id="IPR036890">
    <property type="entry name" value="HATPase_C_sf"/>
</dbReference>
<proteinExistence type="predicted"/>
<comment type="catalytic activity">
    <reaction evidence="1">
        <text>ATP + protein L-histidine = ADP + protein N-phospho-L-histidine.</text>
        <dbReference type="EC" id="2.7.13.3"/>
    </reaction>
</comment>
<name>A0A433JAF9_9PROT</name>
<keyword evidence="4" id="KW-0808">Transferase</keyword>